<name>A0ABP3EVB1_9ACTN</name>
<gene>
    <name evidence="10" type="ORF">GCM10009539_76760</name>
</gene>
<evidence type="ECO:0000256" key="1">
    <source>
        <dbReference type="ARBA" id="ARBA00004651"/>
    </source>
</evidence>
<feature type="transmembrane region" description="Helical" evidence="9">
    <location>
        <begin position="73"/>
        <end position="94"/>
    </location>
</feature>
<feature type="region of interest" description="Disordered" evidence="8">
    <location>
        <begin position="1"/>
        <end position="20"/>
    </location>
</feature>
<keyword evidence="11" id="KW-1185">Reference proteome</keyword>
<feature type="transmembrane region" description="Helical" evidence="9">
    <location>
        <begin position="478"/>
        <end position="503"/>
    </location>
</feature>
<proteinExistence type="predicted"/>
<dbReference type="PANTHER" id="PTHR47019:SF1">
    <property type="entry name" value="LIPID II FLIPPASE MURJ"/>
    <property type="match status" value="1"/>
</dbReference>
<sequence>MSVPDTAAAPDDTGSPPPRARRTRTLLGAAGLIAGLTVVARVVGFGRIFVFAGAVGVTSIGNIYQAVNTIPNIVFEIVAGGALAAVVVPLLAGAADRGDRATVDRITSALLTWVILLLVPLAVVVALAAGPIVAGLLGPDASAADGAFGRLLLRVFAPQLVLYGVGVVLTGVLQAHRRFAGPALAPLLSSVTVIGAYLVYGWTEGGADSVSDVGPAGQLVLAVGTTLGVVVLSLSLLVPLRGTGVRIRPTLRFPPGVVGQARRMVGSGVATVLGQQVALLVALVLTQESWSAPVGSLVVFTLAQTVFLLPWAVFAVPLATSAYPRLASAWEGSDRDGYRDTLRTTLHGTLVLCALATAALIAGAGPIAAIVTAANGDAARSAVTTGIVFFAPGLLGYGLFALLSRALYAAGRPGPVAAAVLGGWAVTAVADVVLAVTLPAEHRVAALAAGNTIGMTVLGAALLVLTARTAGTGAFRGLGRLFTALAPATGIAAAAGAGVASVLPGDGVLAALGAGGVTAIAVVGLFLAVLRPVGRLVGAETGVPLRRPRRVVSDRPGMLDPIVDEGEKA</sequence>
<evidence type="ECO:0000256" key="8">
    <source>
        <dbReference type="SAM" id="MobiDB-lite"/>
    </source>
</evidence>
<keyword evidence="2" id="KW-1003">Cell membrane</keyword>
<dbReference type="RefSeq" id="WP_344653874.1">
    <property type="nucleotide sequence ID" value="NZ_BAAAGX010000036.1"/>
</dbReference>
<keyword evidence="7 9" id="KW-0472">Membrane</keyword>
<feature type="transmembrane region" description="Helical" evidence="9">
    <location>
        <begin position="344"/>
        <end position="371"/>
    </location>
</feature>
<feature type="transmembrane region" description="Helical" evidence="9">
    <location>
        <begin position="219"/>
        <end position="240"/>
    </location>
</feature>
<feature type="transmembrane region" description="Helical" evidence="9">
    <location>
        <begin position="106"/>
        <end position="131"/>
    </location>
</feature>
<evidence type="ECO:0000256" key="9">
    <source>
        <dbReference type="SAM" id="Phobius"/>
    </source>
</evidence>
<dbReference type="PRINTS" id="PR01806">
    <property type="entry name" value="VIRFACTRMVIN"/>
</dbReference>
<keyword evidence="5" id="KW-0573">Peptidoglycan synthesis</keyword>
<evidence type="ECO:0008006" key="12">
    <source>
        <dbReference type="Google" id="ProtNLM"/>
    </source>
</evidence>
<feature type="transmembrane region" description="Helical" evidence="9">
    <location>
        <begin position="416"/>
        <end position="438"/>
    </location>
</feature>
<evidence type="ECO:0000256" key="7">
    <source>
        <dbReference type="ARBA" id="ARBA00023136"/>
    </source>
</evidence>
<dbReference type="InterPro" id="IPR051050">
    <property type="entry name" value="Lipid_II_flippase_MurJ/MviN"/>
</dbReference>
<feature type="transmembrane region" description="Helical" evidence="9">
    <location>
        <begin position="25"/>
        <end position="43"/>
    </location>
</feature>
<feature type="transmembrane region" description="Helical" evidence="9">
    <location>
        <begin position="179"/>
        <end position="199"/>
    </location>
</feature>
<organism evidence="10 11">
    <name type="scientific">Cryptosporangium japonicum</name>
    <dbReference type="NCBI Taxonomy" id="80872"/>
    <lineage>
        <taxon>Bacteria</taxon>
        <taxon>Bacillati</taxon>
        <taxon>Actinomycetota</taxon>
        <taxon>Actinomycetes</taxon>
        <taxon>Cryptosporangiales</taxon>
        <taxon>Cryptosporangiaceae</taxon>
        <taxon>Cryptosporangium</taxon>
    </lineage>
</organism>
<dbReference type="PANTHER" id="PTHR47019">
    <property type="entry name" value="LIPID II FLIPPASE MURJ"/>
    <property type="match status" value="1"/>
</dbReference>
<keyword evidence="3 9" id="KW-0812">Transmembrane</keyword>
<evidence type="ECO:0000256" key="6">
    <source>
        <dbReference type="ARBA" id="ARBA00022989"/>
    </source>
</evidence>
<evidence type="ECO:0000256" key="3">
    <source>
        <dbReference type="ARBA" id="ARBA00022692"/>
    </source>
</evidence>
<evidence type="ECO:0000313" key="10">
    <source>
        <dbReference type="EMBL" id="GAA0277627.1"/>
    </source>
</evidence>
<evidence type="ECO:0000313" key="11">
    <source>
        <dbReference type="Proteomes" id="UP001500967"/>
    </source>
</evidence>
<dbReference type="Proteomes" id="UP001500967">
    <property type="component" value="Unassembled WGS sequence"/>
</dbReference>
<dbReference type="EMBL" id="BAAAGX010000036">
    <property type="protein sequence ID" value="GAA0277627.1"/>
    <property type="molecule type" value="Genomic_DNA"/>
</dbReference>
<dbReference type="InterPro" id="IPR004268">
    <property type="entry name" value="MurJ"/>
</dbReference>
<feature type="transmembrane region" description="Helical" evidence="9">
    <location>
        <begin position="509"/>
        <end position="530"/>
    </location>
</feature>
<keyword evidence="4" id="KW-0133">Cell shape</keyword>
<evidence type="ECO:0000256" key="4">
    <source>
        <dbReference type="ARBA" id="ARBA00022960"/>
    </source>
</evidence>
<feature type="transmembrane region" description="Helical" evidence="9">
    <location>
        <begin position="444"/>
        <end position="466"/>
    </location>
</feature>
<dbReference type="Pfam" id="PF03023">
    <property type="entry name" value="MurJ"/>
    <property type="match status" value="1"/>
</dbReference>
<protein>
    <recommendedName>
        <fullName evidence="12">Peptidoglycan lipid II flippase</fullName>
    </recommendedName>
</protein>
<feature type="transmembrane region" description="Helical" evidence="9">
    <location>
        <begin position="151"/>
        <end position="172"/>
    </location>
</feature>
<feature type="transmembrane region" description="Helical" evidence="9">
    <location>
        <begin position="383"/>
        <end position="404"/>
    </location>
</feature>
<comment type="subcellular location">
    <subcellularLocation>
        <location evidence="1">Cell membrane</location>
        <topology evidence="1">Multi-pass membrane protein</topology>
    </subcellularLocation>
</comment>
<feature type="transmembrane region" description="Helical" evidence="9">
    <location>
        <begin position="261"/>
        <end position="285"/>
    </location>
</feature>
<reference evidence="11" key="1">
    <citation type="journal article" date="2019" name="Int. J. Syst. Evol. Microbiol.">
        <title>The Global Catalogue of Microorganisms (GCM) 10K type strain sequencing project: providing services to taxonomists for standard genome sequencing and annotation.</title>
        <authorList>
            <consortium name="The Broad Institute Genomics Platform"/>
            <consortium name="The Broad Institute Genome Sequencing Center for Infectious Disease"/>
            <person name="Wu L."/>
            <person name="Ma J."/>
        </authorList>
    </citation>
    <scope>NUCLEOTIDE SEQUENCE [LARGE SCALE GENOMIC DNA]</scope>
    <source>
        <strain evidence="11">JCM 10425</strain>
    </source>
</reference>
<feature type="transmembrane region" description="Helical" evidence="9">
    <location>
        <begin position="297"/>
        <end position="323"/>
    </location>
</feature>
<accession>A0ABP3EVB1</accession>
<evidence type="ECO:0000256" key="2">
    <source>
        <dbReference type="ARBA" id="ARBA00022475"/>
    </source>
</evidence>
<evidence type="ECO:0000256" key="5">
    <source>
        <dbReference type="ARBA" id="ARBA00022984"/>
    </source>
</evidence>
<comment type="caution">
    <text evidence="10">The sequence shown here is derived from an EMBL/GenBank/DDBJ whole genome shotgun (WGS) entry which is preliminary data.</text>
</comment>
<keyword evidence="6 9" id="KW-1133">Transmembrane helix</keyword>